<evidence type="ECO:0000313" key="4">
    <source>
        <dbReference type="EMBL" id="RDV25154.1"/>
    </source>
</evidence>
<dbReference type="InterPro" id="IPR036641">
    <property type="entry name" value="HPT_dom_sf"/>
</dbReference>
<dbReference type="InterPro" id="IPR008207">
    <property type="entry name" value="Sig_transdc_His_kin_Hpt_dom"/>
</dbReference>
<dbReference type="GO" id="GO:0000160">
    <property type="term" value="P:phosphorelay signal transduction system"/>
    <property type="evidence" value="ECO:0007669"/>
    <property type="project" value="UniProtKB-KW"/>
</dbReference>
<proteinExistence type="predicted"/>
<dbReference type="Proteomes" id="UP000256561">
    <property type="component" value="Unassembled WGS sequence"/>
</dbReference>
<keyword evidence="2" id="KW-0597">Phosphoprotein</keyword>
<feature type="modified residue" description="Phosphohistidine" evidence="2">
    <location>
        <position position="64"/>
    </location>
</feature>
<reference evidence="5" key="1">
    <citation type="submission" date="2018-08" db="EMBL/GenBank/DDBJ databases">
        <authorList>
            <person name="Zhang J."/>
            <person name="Du Z.-J."/>
        </authorList>
    </citation>
    <scope>NUCLEOTIDE SEQUENCE [LARGE SCALE GENOMIC DNA]</scope>
    <source>
        <strain evidence="5">KCTC 52655</strain>
    </source>
</reference>
<dbReference type="PROSITE" id="PS50894">
    <property type="entry name" value="HPT"/>
    <property type="match status" value="1"/>
</dbReference>
<keyword evidence="1" id="KW-0902">Two-component regulatory system</keyword>
<organism evidence="4 5">
    <name type="scientific">Alteromonas aestuariivivens</name>
    <dbReference type="NCBI Taxonomy" id="1938339"/>
    <lineage>
        <taxon>Bacteria</taxon>
        <taxon>Pseudomonadati</taxon>
        <taxon>Pseudomonadota</taxon>
        <taxon>Gammaproteobacteria</taxon>
        <taxon>Alteromonadales</taxon>
        <taxon>Alteromonadaceae</taxon>
        <taxon>Alteromonas/Salinimonas group</taxon>
        <taxon>Alteromonas</taxon>
    </lineage>
</organism>
<protein>
    <recommendedName>
        <fullName evidence="3">HPt domain-containing protein</fullName>
    </recommendedName>
</protein>
<feature type="domain" description="HPt" evidence="3">
    <location>
        <begin position="25"/>
        <end position="119"/>
    </location>
</feature>
<dbReference type="Gene3D" id="1.20.120.160">
    <property type="entry name" value="HPT domain"/>
    <property type="match status" value="1"/>
</dbReference>
<sequence>MLKQESTLKMAYVDRGFGLKQLNGDSQLQIRLFKKFHKEYITLEDDLRQCIQSGNYSRAHGYVHTLKGVCANLGCHTLFRLSDLLQTQLLSEQVEAETLKSFIDALDGTLKEINRLVCA</sequence>
<dbReference type="EMBL" id="QRHA01000007">
    <property type="protein sequence ID" value="RDV25154.1"/>
    <property type="molecule type" value="Genomic_DNA"/>
</dbReference>
<evidence type="ECO:0000256" key="1">
    <source>
        <dbReference type="ARBA" id="ARBA00023012"/>
    </source>
</evidence>
<name>A0A3D8M6I3_9ALTE</name>
<dbReference type="Pfam" id="PF01627">
    <property type="entry name" value="Hpt"/>
    <property type="match status" value="1"/>
</dbReference>
<dbReference type="SUPFAM" id="SSF47226">
    <property type="entry name" value="Histidine-containing phosphotransfer domain, HPT domain"/>
    <property type="match status" value="1"/>
</dbReference>
<dbReference type="OrthoDB" id="6386737at2"/>
<accession>A0A3D8M6I3</accession>
<gene>
    <name evidence="4" type="ORF">DXV75_11080</name>
</gene>
<evidence type="ECO:0000256" key="2">
    <source>
        <dbReference type="PROSITE-ProRule" id="PRU00110"/>
    </source>
</evidence>
<comment type="caution">
    <text evidence="4">The sequence shown here is derived from an EMBL/GenBank/DDBJ whole genome shotgun (WGS) entry which is preliminary data.</text>
</comment>
<dbReference type="GO" id="GO:0004672">
    <property type="term" value="F:protein kinase activity"/>
    <property type="evidence" value="ECO:0007669"/>
    <property type="project" value="UniProtKB-ARBA"/>
</dbReference>
<evidence type="ECO:0000259" key="3">
    <source>
        <dbReference type="PROSITE" id="PS50894"/>
    </source>
</evidence>
<evidence type="ECO:0000313" key="5">
    <source>
        <dbReference type="Proteomes" id="UP000256561"/>
    </source>
</evidence>
<keyword evidence="5" id="KW-1185">Reference proteome</keyword>
<dbReference type="AlphaFoldDB" id="A0A3D8M6I3"/>